<evidence type="ECO:0000256" key="1">
    <source>
        <dbReference type="ARBA" id="ARBA00004496"/>
    </source>
</evidence>
<sequence length="207" mass="23589">MPKSSDSDNSAESTADIIGHLSEAISRVDTSRSIAQEENAVRPVRSRALRLLDHRARSEQELRDRLLEAEFPQASVDTVIADLVESGLIDDRRFAEEWVRQRRTRRGKSRRVLREELRRKGVSSADCDHALAEVSDDDERQLTRRVAEDRARRIRTAPADRKEKYAHLRRIAAALARRGFPAGMSQRIAHDVVEERITELSSDLDGE</sequence>
<evidence type="ECO:0000313" key="9">
    <source>
        <dbReference type="Proteomes" id="UP000249432"/>
    </source>
</evidence>
<evidence type="ECO:0000259" key="7">
    <source>
        <dbReference type="Pfam" id="PF21982"/>
    </source>
</evidence>
<dbReference type="PANTHER" id="PTHR33602">
    <property type="entry name" value="REGULATORY PROTEIN RECX FAMILY PROTEIN"/>
    <property type="match status" value="1"/>
</dbReference>
<feature type="domain" description="RecX second three-helical" evidence="6">
    <location>
        <begin position="90"/>
        <end position="131"/>
    </location>
</feature>
<evidence type="ECO:0000259" key="6">
    <source>
        <dbReference type="Pfam" id="PF02631"/>
    </source>
</evidence>
<dbReference type="Gene3D" id="1.10.10.10">
    <property type="entry name" value="Winged helix-like DNA-binding domain superfamily/Winged helix DNA-binding domain"/>
    <property type="match status" value="2"/>
</dbReference>
<evidence type="ECO:0000256" key="5">
    <source>
        <dbReference type="HAMAP-Rule" id="MF_01114"/>
    </source>
</evidence>
<protein>
    <recommendedName>
        <fullName evidence="3 5">Regulatory protein RecX</fullName>
    </recommendedName>
</protein>
<dbReference type="RefSeq" id="WP_303734861.1">
    <property type="nucleotide sequence ID" value="NZ_CAKZHK010000009.1"/>
</dbReference>
<keyword evidence="4 5" id="KW-0963">Cytoplasm</keyword>
<evidence type="ECO:0000256" key="2">
    <source>
        <dbReference type="ARBA" id="ARBA00009695"/>
    </source>
</evidence>
<dbReference type="HAMAP" id="MF_01114">
    <property type="entry name" value="RecX"/>
    <property type="match status" value="1"/>
</dbReference>
<dbReference type="GO" id="GO:0006282">
    <property type="term" value="P:regulation of DNA repair"/>
    <property type="evidence" value="ECO:0007669"/>
    <property type="project" value="UniProtKB-UniRule"/>
</dbReference>
<dbReference type="InterPro" id="IPR003783">
    <property type="entry name" value="Regulatory_RecX"/>
</dbReference>
<comment type="caution">
    <text evidence="8">The sequence shown here is derived from an EMBL/GenBank/DDBJ whole genome shotgun (WGS) entry which is preliminary data.</text>
</comment>
<gene>
    <name evidence="5" type="primary">recX</name>
    <name evidence="8" type="ORF">DI525_06030</name>
</gene>
<accession>A0A2W5U769</accession>
<evidence type="ECO:0000256" key="4">
    <source>
        <dbReference type="ARBA" id="ARBA00022490"/>
    </source>
</evidence>
<comment type="subcellular location">
    <subcellularLocation>
        <location evidence="1 5">Cytoplasm</location>
    </subcellularLocation>
</comment>
<dbReference type="GO" id="GO:0005737">
    <property type="term" value="C:cytoplasm"/>
    <property type="evidence" value="ECO:0007669"/>
    <property type="project" value="UniProtKB-SubCell"/>
</dbReference>
<dbReference type="Pfam" id="PF21982">
    <property type="entry name" value="RecX_HTH1"/>
    <property type="match status" value="1"/>
</dbReference>
<dbReference type="Proteomes" id="UP000249432">
    <property type="component" value="Unassembled WGS sequence"/>
</dbReference>
<name>A0A2W5U769_9CORY</name>
<dbReference type="Pfam" id="PF02631">
    <property type="entry name" value="RecX_HTH2"/>
    <property type="match status" value="1"/>
</dbReference>
<dbReference type="EMBL" id="QFRA01000013">
    <property type="protein sequence ID" value="PZR04738.1"/>
    <property type="molecule type" value="Genomic_DNA"/>
</dbReference>
<dbReference type="AlphaFoldDB" id="A0A2W5U769"/>
<comment type="function">
    <text evidence="5">Modulates RecA activity.</text>
</comment>
<dbReference type="PANTHER" id="PTHR33602:SF1">
    <property type="entry name" value="REGULATORY PROTEIN RECX FAMILY PROTEIN"/>
    <property type="match status" value="1"/>
</dbReference>
<organism evidence="8 9">
    <name type="scientific">Corynebacterium kroppenstedtii</name>
    <dbReference type="NCBI Taxonomy" id="161879"/>
    <lineage>
        <taxon>Bacteria</taxon>
        <taxon>Bacillati</taxon>
        <taxon>Actinomycetota</taxon>
        <taxon>Actinomycetes</taxon>
        <taxon>Mycobacteriales</taxon>
        <taxon>Corynebacteriaceae</taxon>
        <taxon>Corynebacterium</taxon>
    </lineage>
</organism>
<evidence type="ECO:0000313" key="8">
    <source>
        <dbReference type="EMBL" id="PZR04738.1"/>
    </source>
</evidence>
<feature type="domain" description="RecX first three-helical" evidence="7">
    <location>
        <begin position="45"/>
        <end position="83"/>
    </location>
</feature>
<reference evidence="8 9" key="1">
    <citation type="submission" date="2017-08" db="EMBL/GenBank/DDBJ databases">
        <title>Infants hospitalized years apart are colonized by the same room-sourced microbial strains.</title>
        <authorList>
            <person name="Brooks B."/>
            <person name="Olm M.R."/>
            <person name="Firek B.A."/>
            <person name="Baker R."/>
            <person name="Thomas B.C."/>
            <person name="Morowitz M.J."/>
            <person name="Banfield J.F."/>
        </authorList>
    </citation>
    <scope>NUCLEOTIDE SEQUENCE [LARGE SCALE GENOMIC DNA]</scope>
    <source>
        <strain evidence="8">S2_003_000_R1_3</strain>
    </source>
</reference>
<evidence type="ECO:0000256" key="3">
    <source>
        <dbReference type="ARBA" id="ARBA00018111"/>
    </source>
</evidence>
<dbReference type="InterPro" id="IPR036388">
    <property type="entry name" value="WH-like_DNA-bd_sf"/>
</dbReference>
<dbReference type="InterPro" id="IPR053924">
    <property type="entry name" value="RecX_HTH_2nd"/>
</dbReference>
<dbReference type="InterPro" id="IPR053926">
    <property type="entry name" value="RecX_HTH_1st"/>
</dbReference>
<proteinExistence type="inferred from homology"/>
<comment type="similarity">
    <text evidence="2 5">Belongs to the RecX family.</text>
</comment>